<dbReference type="Pfam" id="PF00107">
    <property type="entry name" value="ADH_zinc_N"/>
    <property type="match status" value="1"/>
</dbReference>
<dbReference type="InterPro" id="IPR013149">
    <property type="entry name" value="ADH-like_C"/>
</dbReference>
<dbReference type="Gene3D" id="3.90.180.10">
    <property type="entry name" value="Medium-chain alcohol dehydrogenases, catalytic domain"/>
    <property type="match status" value="1"/>
</dbReference>
<dbReference type="AlphaFoldDB" id="A0A552U8J0"/>
<gene>
    <name evidence="6" type="ORF">FMM06_12585</name>
</gene>
<dbReference type="Gene3D" id="3.40.50.720">
    <property type="entry name" value="NAD(P)-binding Rossmann-like Domain"/>
    <property type="match status" value="1"/>
</dbReference>
<evidence type="ECO:0000259" key="4">
    <source>
        <dbReference type="Pfam" id="PF00107"/>
    </source>
</evidence>
<organism evidence="6 7">
    <name type="scientific">Glacieibacterium frigidum</name>
    <dbReference type="NCBI Taxonomy" id="2593303"/>
    <lineage>
        <taxon>Bacteria</taxon>
        <taxon>Pseudomonadati</taxon>
        <taxon>Pseudomonadota</taxon>
        <taxon>Alphaproteobacteria</taxon>
        <taxon>Sphingomonadales</taxon>
        <taxon>Sphingosinicellaceae</taxon>
        <taxon>Glacieibacterium</taxon>
    </lineage>
</organism>
<dbReference type="CDD" id="cd08283">
    <property type="entry name" value="FDH_like_1"/>
    <property type="match status" value="1"/>
</dbReference>
<keyword evidence="3" id="KW-0862">Zinc</keyword>
<evidence type="ECO:0000259" key="5">
    <source>
        <dbReference type="Pfam" id="PF08240"/>
    </source>
</evidence>
<name>A0A552U8J0_9SPHN</name>
<dbReference type="SUPFAM" id="SSF51735">
    <property type="entry name" value="NAD(P)-binding Rossmann-fold domains"/>
    <property type="match status" value="1"/>
</dbReference>
<keyword evidence="2" id="KW-0479">Metal-binding</keyword>
<reference evidence="6 7" key="1">
    <citation type="submission" date="2019-07" db="EMBL/GenBank/DDBJ databases">
        <title>Novel species isolated from glacier.</title>
        <authorList>
            <person name="Liu Q."/>
            <person name="Xin Y.-H."/>
        </authorList>
    </citation>
    <scope>NUCLEOTIDE SEQUENCE [LARGE SCALE GENOMIC DNA]</scope>
    <source>
        <strain evidence="6 7">LB1R16</strain>
    </source>
</reference>
<dbReference type="Pfam" id="PF08240">
    <property type="entry name" value="ADH_N"/>
    <property type="match status" value="1"/>
</dbReference>
<feature type="domain" description="Alcohol dehydrogenase-like C-terminal" evidence="4">
    <location>
        <begin position="205"/>
        <end position="272"/>
    </location>
</feature>
<dbReference type="InterPro" id="IPR013154">
    <property type="entry name" value="ADH-like_N"/>
</dbReference>
<dbReference type="SUPFAM" id="SSF50129">
    <property type="entry name" value="GroES-like"/>
    <property type="match status" value="1"/>
</dbReference>
<evidence type="ECO:0000313" key="7">
    <source>
        <dbReference type="Proteomes" id="UP000317894"/>
    </source>
</evidence>
<protein>
    <submittedName>
        <fullName evidence="6">Glutathione-dependent formaldehyde dehydrogenase</fullName>
    </submittedName>
</protein>
<evidence type="ECO:0000256" key="2">
    <source>
        <dbReference type="ARBA" id="ARBA00022723"/>
    </source>
</evidence>
<accession>A0A552U8J0</accession>
<dbReference type="EMBL" id="VJWA01000002">
    <property type="protein sequence ID" value="TRW14533.1"/>
    <property type="molecule type" value="Genomic_DNA"/>
</dbReference>
<proteinExistence type="predicted"/>
<comment type="cofactor">
    <cofactor evidence="1">
        <name>Zn(2+)</name>
        <dbReference type="ChEBI" id="CHEBI:29105"/>
    </cofactor>
</comment>
<dbReference type="PANTHER" id="PTHR42813">
    <property type="entry name" value="ZINC-TYPE ALCOHOL DEHYDROGENASE-LIKE"/>
    <property type="match status" value="1"/>
</dbReference>
<dbReference type="Proteomes" id="UP000317894">
    <property type="component" value="Unassembled WGS sequence"/>
</dbReference>
<keyword evidence="7" id="KW-1185">Reference proteome</keyword>
<dbReference type="GO" id="GO:0046872">
    <property type="term" value="F:metal ion binding"/>
    <property type="evidence" value="ECO:0007669"/>
    <property type="project" value="UniProtKB-KW"/>
</dbReference>
<dbReference type="PANTHER" id="PTHR42813:SF2">
    <property type="entry name" value="DEHYDROGENASE, ZINC-CONTAINING, PUTATIVE (AFU_ORTHOLOGUE AFUA_2G02810)-RELATED"/>
    <property type="match status" value="1"/>
</dbReference>
<evidence type="ECO:0000256" key="3">
    <source>
        <dbReference type="ARBA" id="ARBA00022833"/>
    </source>
</evidence>
<feature type="domain" description="Alcohol dehydrogenase-like N-terminal" evidence="5">
    <location>
        <begin position="25"/>
        <end position="161"/>
    </location>
</feature>
<dbReference type="InterPro" id="IPR011032">
    <property type="entry name" value="GroES-like_sf"/>
</dbReference>
<evidence type="ECO:0000313" key="6">
    <source>
        <dbReference type="EMBL" id="TRW14533.1"/>
    </source>
</evidence>
<dbReference type="OrthoDB" id="9773078at2"/>
<dbReference type="InterPro" id="IPR036291">
    <property type="entry name" value="NAD(P)-bd_dom_sf"/>
</dbReference>
<comment type="caution">
    <text evidence="6">The sequence shown here is derived from an EMBL/GenBank/DDBJ whole genome shotgun (WGS) entry which is preliminary data.</text>
</comment>
<evidence type="ECO:0000256" key="1">
    <source>
        <dbReference type="ARBA" id="ARBA00001947"/>
    </source>
</evidence>
<sequence length="397" mass="42642">MRAVTWHGKHDVRVDNVPDPEIVNPRDAVIKITSTAICGSDLHLYDAVIPTMMKGDIMGHEFMGEVVDVGSAHRNGDAVGTALKVGQRVVIPFTIACGNCFFCEKSMTSLCDNSNPAENQDIAETLMGHSPSGLFGYSHMTGGYAGGQAEYVRVPYADVGPMVVPDHLSDEQVLFLTDIFPTGYMAAEQCDIERGDTVAVWGAGPVGQFAIRSAFMLGAERVIAIDHRPARLALAADAGAECLNFETVHIIDALNAMTGGRGPDRCIDAVGMEAHGLGIDNIIDRVKVATGLGTDRPHAFREAIIACRKGGTVSVPGVYGGLLDNVPFGAAMNKGLSIRTGQTHVHRYLKPLLARIEAGDIDPRVIISHILPLKDAPMAYKNFKDNQDEFRKVVLKP</sequence>
<dbReference type="RefSeq" id="WP_144237738.1">
    <property type="nucleotide sequence ID" value="NZ_VJWA01000002.1"/>
</dbReference>